<sequence>MSALRLDGQRGALVPWIPVCLACGIGAYFALPVEPSTRHWWILAIVLLLSVGGLLAGLRHWPLAVALILIVFGFGLAGLRTYMVAGPVLDWRYYGPVTGRVVTVDRSGSDKIRLTLDRVKLDRVAPEETPLRVRVSLHGQQDWLDPSPGQRIGVTAHLSQPQGPVEPGGFDFRRMAWFRGLGAVGYARSPAILVRDDDGTRPIGRLRMAISRHVRTVLPGEAGAFAAAITTGDRSAMGAETLAALRASNLAHLLAISGLHMGLLTGAAFWALRLAFSLVPGWALSRPVKKYAALGALAVGAVYLALSGGNVATQRAFIMAAVMLVAVCLDRRAVTLRAVAVSATIVLILRPEALTEPGFQMSFAATTALVAAFRMMRDHAPVGTGKWRRWLLALVFSSLVAGVATAPYGAAHFNQLSHYGLLANVLAVPVMGTFVMPAALLAACLAPLGLSWIGFWLMKPAVEWIMAVAHQVAALPNATSHVQSAPAGFLGLFSLGMLLLILWRGPMRFSGVAVAVAAIALWVNAERPAVLIAPSGGLIGVMQEGKRHLSKPKGDGFAARVWLENDGDLTEQSAAAVFEPGHRFWASGLSIVQISGRGAADRARESCAEGGLVVASVEVPDAAGSCLLLDSVDLTRTGAVSVRVRDGQAHLTSARAKTGARPWNSGPALPEALPTLSITPDKVLIDGQ</sequence>
<evidence type="ECO:0000256" key="1">
    <source>
        <dbReference type="ARBA" id="ARBA00004651"/>
    </source>
</evidence>
<dbReference type="GO" id="GO:0005886">
    <property type="term" value="C:plasma membrane"/>
    <property type="evidence" value="ECO:0007669"/>
    <property type="project" value="UniProtKB-SubCell"/>
</dbReference>
<dbReference type="PANTHER" id="PTHR30619">
    <property type="entry name" value="DNA INTERNALIZATION/COMPETENCE PROTEIN COMEC/REC2"/>
    <property type="match status" value="1"/>
</dbReference>
<reference evidence="10" key="1">
    <citation type="submission" date="2020-12" db="EMBL/GenBank/DDBJ databases">
        <title>Bacterial taxonomy.</title>
        <authorList>
            <person name="Pan X."/>
        </authorList>
    </citation>
    <scope>NUCLEOTIDE SEQUENCE</scope>
    <source>
        <strain evidence="10">KCTC 52957</strain>
    </source>
</reference>
<feature type="transmembrane region" description="Helical" evidence="7">
    <location>
        <begin position="485"/>
        <end position="503"/>
    </location>
</feature>
<evidence type="ECO:0000256" key="5">
    <source>
        <dbReference type="ARBA" id="ARBA00023136"/>
    </source>
</evidence>
<evidence type="ECO:0000313" key="11">
    <source>
        <dbReference type="Proteomes" id="UP000642488"/>
    </source>
</evidence>
<dbReference type="AlphaFoldDB" id="A0A934IFZ8"/>
<dbReference type="EMBL" id="JAEKPD010000002">
    <property type="protein sequence ID" value="MBJ3761900.1"/>
    <property type="molecule type" value="Genomic_DNA"/>
</dbReference>
<feature type="domain" description="ComEC/Rec2-related protein" evidence="8">
    <location>
        <begin position="230"/>
        <end position="504"/>
    </location>
</feature>
<feature type="transmembrane region" description="Helical" evidence="7">
    <location>
        <begin position="430"/>
        <end position="457"/>
    </location>
</feature>
<proteinExistence type="predicted"/>
<protein>
    <submittedName>
        <fullName evidence="10">ComEC family competence protein</fullName>
    </submittedName>
</protein>
<evidence type="ECO:0000256" key="6">
    <source>
        <dbReference type="SAM" id="MobiDB-lite"/>
    </source>
</evidence>
<evidence type="ECO:0000313" key="10">
    <source>
        <dbReference type="EMBL" id="MBJ3761900.1"/>
    </source>
</evidence>
<keyword evidence="4 7" id="KW-1133">Transmembrane helix</keyword>
<feature type="transmembrane region" description="Helical" evidence="7">
    <location>
        <begin position="12"/>
        <end position="33"/>
    </location>
</feature>
<dbReference type="Pfam" id="PF13567">
    <property type="entry name" value="DUF4131"/>
    <property type="match status" value="1"/>
</dbReference>
<accession>A0A934IFZ8</accession>
<dbReference type="InterPro" id="IPR004477">
    <property type="entry name" value="ComEC_N"/>
</dbReference>
<feature type="transmembrane region" description="Helical" evidence="7">
    <location>
        <begin position="288"/>
        <end position="306"/>
    </location>
</feature>
<organism evidence="10 11">
    <name type="scientific">Palleronia pontilimi</name>
    <dbReference type="NCBI Taxonomy" id="1964209"/>
    <lineage>
        <taxon>Bacteria</taxon>
        <taxon>Pseudomonadati</taxon>
        <taxon>Pseudomonadota</taxon>
        <taxon>Alphaproteobacteria</taxon>
        <taxon>Rhodobacterales</taxon>
        <taxon>Roseobacteraceae</taxon>
        <taxon>Palleronia</taxon>
    </lineage>
</organism>
<keyword evidence="2" id="KW-1003">Cell membrane</keyword>
<evidence type="ECO:0000256" key="2">
    <source>
        <dbReference type="ARBA" id="ARBA00022475"/>
    </source>
</evidence>
<evidence type="ECO:0000256" key="4">
    <source>
        <dbReference type="ARBA" id="ARBA00022989"/>
    </source>
</evidence>
<keyword evidence="3 7" id="KW-0812">Transmembrane</keyword>
<evidence type="ECO:0000256" key="7">
    <source>
        <dbReference type="SAM" id="Phobius"/>
    </source>
</evidence>
<feature type="transmembrane region" description="Helical" evidence="7">
    <location>
        <begin position="250"/>
        <end position="276"/>
    </location>
</feature>
<feature type="transmembrane region" description="Helical" evidence="7">
    <location>
        <begin position="389"/>
        <end position="410"/>
    </location>
</feature>
<feature type="transmembrane region" description="Helical" evidence="7">
    <location>
        <begin position="509"/>
        <end position="525"/>
    </location>
</feature>
<dbReference type="Proteomes" id="UP000642488">
    <property type="component" value="Unassembled WGS sequence"/>
</dbReference>
<gene>
    <name evidence="10" type="ORF">ILP92_03950</name>
</gene>
<dbReference type="InterPro" id="IPR052159">
    <property type="entry name" value="Competence_DNA_uptake"/>
</dbReference>
<dbReference type="PANTHER" id="PTHR30619:SF1">
    <property type="entry name" value="RECOMBINATION PROTEIN 2"/>
    <property type="match status" value="1"/>
</dbReference>
<feature type="transmembrane region" description="Helical" evidence="7">
    <location>
        <begin position="359"/>
        <end position="377"/>
    </location>
</feature>
<feature type="region of interest" description="Disordered" evidence="6">
    <location>
        <begin position="653"/>
        <end position="672"/>
    </location>
</feature>
<comment type="subcellular location">
    <subcellularLocation>
        <location evidence="1">Cell membrane</location>
        <topology evidence="1">Multi-pass membrane protein</topology>
    </subcellularLocation>
</comment>
<keyword evidence="5 7" id="KW-0472">Membrane</keyword>
<name>A0A934IFZ8_9RHOB</name>
<comment type="caution">
    <text evidence="10">The sequence shown here is derived from an EMBL/GenBank/DDBJ whole genome shotgun (WGS) entry which is preliminary data.</text>
</comment>
<feature type="transmembrane region" description="Helical" evidence="7">
    <location>
        <begin position="39"/>
        <end position="58"/>
    </location>
</feature>
<keyword evidence="11" id="KW-1185">Reference proteome</keyword>
<evidence type="ECO:0000259" key="8">
    <source>
        <dbReference type="Pfam" id="PF03772"/>
    </source>
</evidence>
<dbReference type="InterPro" id="IPR025405">
    <property type="entry name" value="DUF4131"/>
</dbReference>
<dbReference type="Pfam" id="PF03772">
    <property type="entry name" value="Competence"/>
    <property type="match status" value="1"/>
</dbReference>
<feature type="transmembrane region" description="Helical" evidence="7">
    <location>
        <begin position="65"/>
        <end position="85"/>
    </location>
</feature>
<evidence type="ECO:0000259" key="9">
    <source>
        <dbReference type="Pfam" id="PF13567"/>
    </source>
</evidence>
<feature type="transmembrane region" description="Helical" evidence="7">
    <location>
        <begin position="336"/>
        <end position="353"/>
    </location>
</feature>
<dbReference type="NCBIfam" id="TIGR00360">
    <property type="entry name" value="ComEC_N-term"/>
    <property type="match status" value="1"/>
</dbReference>
<feature type="domain" description="DUF4131" evidence="9">
    <location>
        <begin position="40"/>
        <end position="191"/>
    </location>
</feature>
<evidence type="ECO:0000256" key="3">
    <source>
        <dbReference type="ARBA" id="ARBA00022692"/>
    </source>
</evidence>